<accession>A0A2A4T1J9</accession>
<sequence>MKRILIFTATFLFVASCVVSSAPFGNREDVEYSQKLWKALESSKLVGMNAIRSTPYTGVHPHGAILDTMDTKLTIGDHTGMVIVKKNYGGPDVSKAAVASDPDMYLKAVTVMFKRETGYDSGNQDWFWAKFKPDGSLHTNPKKMMLAGRVAKGNQAAGCIACHAGAPGGDMIFNFDR</sequence>
<feature type="chain" id="PRO_5012359266" description="Cytochrome P460 domain-containing protein" evidence="1">
    <location>
        <begin position="22"/>
        <end position="177"/>
    </location>
</feature>
<proteinExistence type="predicted"/>
<dbReference type="Gene3D" id="3.50.70.20">
    <property type="entry name" value="Cytochrome P460"/>
    <property type="match status" value="1"/>
</dbReference>
<dbReference type="Proteomes" id="UP000218113">
    <property type="component" value="Unassembled WGS sequence"/>
</dbReference>
<name>A0A2A4T1J9_9DELT</name>
<feature type="domain" description="Cytochrome P460" evidence="2">
    <location>
        <begin position="79"/>
        <end position="173"/>
    </location>
</feature>
<dbReference type="AlphaFoldDB" id="A0A2A4T1J9"/>
<reference evidence="4" key="1">
    <citation type="submission" date="2017-08" db="EMBL/GenBank/DDBJ databases">
        <title>A dynamic microbial community with high functional redundancy inhabits the cold, oxic subseafloor aquifer.</title>
        <authorList>
            <person name="Tully B.J."/>
            <person name="Wheat C.G."/>
            <person name="Glazer B.T."/>
            <person name="Huber J.A."/>
        </authorList>
    </citation>
    <scope>NUCLEOTIDE SEQUENCE [LARGE SCALE GENOMIC DNA]</scope>
</reference>
<comment type="caution">
    <text evidence="3">The sequence shown here is derived from an EMBL/GenBank/DDBJ whole genome shotgun (WGS) entry which is preliminary data.</text>
</comment>
<feature type="signal peptide" evidence="1">
    <location>
        <begin position="1"/>
        <end position="21"/>
    </location>
</feature>
<evidence type="ECO:0000313" key="4">
    <source>
        <dbReference type="Proteomes" id="UP000218113"/>
    </source>
</evidence>
<gene>
    <name evidence="3" type="ORF">COB67_08575</name>
</gene>
<evidence type="ECO:0000313" key="3">
    <source>
        <dbReference type="EMBL" id="PCI27398.1"/>
    </source>
</evidence>
<evidence type="ECO:0000259" key="2">
    <source>
        <dbReference type="Pfam" id="PF16694"/>
    </source>
</evidence>
<organism evidence="3 4">
    <name type="scientific">SAR324 cluster bacterium</name>
    <dbReference type="NCBI Taxonomy" id="2024889"/>
    <lineage>
        <taxon>Bacteria</taxon>
        <taxon>Deltaproteobacteria</taxon>
        <taxon>SAR324 cluster</taxon>
    </lineage>
</organism>
<dbReference type="CDD" id="cd20716">
    <property type="entry name" value="cyt_P460_fam"/>
    <property type="match status" value="1"/>
</dbReference>
<dbReference type="Pfam" id="PF16694">
    <property type="entry name" value="Cytochrome_P460"/>
    <property type="match status" value="1"/>
</dbReference>
<dbReference type="InterPro" id="IPR038142">
    <property type="entry name" value="Cytochrome_P460_sp"/>
</dbReference>
<protein>
    <recommendedName>
        <fullName evidence="2">Cytochrome P460 domain-containing protein</fullName>
    </recommendedName>
</protein>
<dbReference type="EMBL" id="NVSR01000061">
    <property type="protein sequence ID" value="PCI27398.1"/>
    <property type="molecule type" value="Genomic_DNA"/>
</dbReference>
<dbReference type="InterPro" id="IPR032033">
    <property type="entry name" value="Cytochrome_P460"/>
</dbReference>
<keyword evidence="1" id="KW-0732">Signal</keyword>
<dbReference type="PROSITE" id="PS51257">
    <property type="entry name" value="PROKAR_LIPOPROTEIN"/>
    <property type="match status" value="1"/>
</dbReference>
<evidence type="ECO:0000256" key="1">
    <source>
        <dbReference type="SAM" id="SignalP"/>
    </source>
</evidence>